<keyword evidence="4" id="KW-1185">Reference proteome</keyword>
<gene>
    <name evidence="3" type="ORF">ROE7235_00478</name>
</gene>
<comment type="similarity">
    <text evidence="1">Belongs to the virb1 family.</text>
</comment>
<dbReference type="EMBL" id="UIHC01000003">
    <property type="protein sequence ID" value="SUZ30752.1"/>
    <property type="molecule type" value="Genomic_DNA"/>
</dbReference>
<evidence type="ECO:0000256" key="1">
    <source>
        <dbReference type="ARBA" id="ARBA00009387"/>
    </source>
</evidence>
<name>A0A3B0M3X2_9RHOB</name>
<feature type="domain" description="Transglycosylase SLT" evidence="2">
    <location>
        <begin position="114"/>
        <end position="168"/>
    </location>
</feature>
<dbReference type="SUPFAM" id="SSF53955">
    <property type="entry name" value="Lysozyme-like"/>
    <property type="match status" value="1"/>
</dbReference>
<dbReference type="CDD" id="cd13400">
    <property type="entry name" value="LT_IagB-like"/>
    <property type="match status" value="1"/>
</dbReference>
<dbReference type="RefSeq" id="WP_147434157.1">
    <property type="nucleotide sequence ID" value="NZ_UIHC01000003.1"/>
</dbReference>
<dbReference type="InterPro" id="IPR008258">
    <property type="entry name" value="Transglycosylase_SLT_dom_1"/>
</dbReference>
<dbReference type="Pfam" id="PF01464">
    <property type="entry name" value="SLT"/>
    <property type="match status" value="1"/>
</dbReference>
<organism evidence="3 4">
    <name type="scientific">Roseinatronobacter ekhonensis</name>
    <dbReference type="NCBI Taxonomy" id="254356"/>
    <lineage>
        <taxon>Bacteria</taxon>
        <taxon>Pseudomonadati</taxon>
        <taxon>Pseudomonadota</taxon>
        <taxon>Alphaproteobacteria</taxon>
        <taxon>Rhodobacterales</taxon>
        <taxon>Paracoccaceae</taxon>
        <taxon>Roseinatronobacter</taxon>
    </lineage>
</organism>
<dbReference type="InterPro" id="IPR023346">
    <property type="entry name" value="Lysozyme-like_dom_sf"/>
</dbReference>
<sequence>MPLSKVARPGLKPSRLCYIGAAGLMLLVFAWPALAQSGAALCDRAAQNAARTHGVPLDILRTVALLETGRKQGDRLRPWPWALNAGGTSHWLDSKADAAAKARAILATGRRNLDFGCFQLNYHWHGASFASIEDMLDPAQNANYAARYLRTHFQRLGDWKAAVGAYHSRTPEYAARYLARYETVAKHLGPLPQTGSNPQMPPARAPNGFVLLGGGGRGALGSLVPVAVLDGAAPLIPQSGGPR</sequence>
<evidence type="ECO:0000313" key="3">
    <source>
        <dbReference type="EMBL" id="SUZ30752.1"/>
    </source>
</evidence>
<reference evidence="4" key="1">
    <citation type="submission" date="2018-08" db="EMBL/GenBank/DDBJ databases">
        <authorList>
            <person name="Rodrigo-Torres L."/>
            <person name="Arahal R. D."/>
            <person name="Lucena T."/>
        </authorList>
    </citation>
    <scope>NUCLEOTIDE SEQUENCE [LARGE SCALE GENOMIC DNA]</scope>
    <source>
        <strain evidence="4">CECT 7235</strain>
    </source>
</reference>
<proteinExistence type="inferred from homology"/>
<dbReference type="AlphaFoldDB" id="A0A3B0M3X2"/>
<evidence type="ECO:0000259" key="2">
    <source>
        <dbReference type="Pfam" id="PF01464"/>
    </source>
</evidence>
<dbReference type="Proteomes" id="UP000272908">
    <property type="component" value="Unassembled WGS sequence"/>
</dbReference>
<evidence type="ECO:0000313" key="4">
    <source>
        <dbReference type="Proteomes" id="UP000272908"/>
    </source>
</evidence>
<accession>A0A3B0M3X2</accession>
<dbReference type="Gene3D" id="1.10.530.10">
    <property type="match status" value="1"/>
</dbReference>
<protein>
    <recommendedName>
        <fullName evidence="2">Transglycosylase SLT domain-containing protein</fullName>
    </recommendedName>
</protein>
<dbReference type="OrthoDB" id="5945995at2"/>